<comment type="caution">
    <text evidence="2">The sequence shown here is derived from an EMBL/GenBank/DDBJ whole genome shotgun (WGS) entry which is preliminary data.</text>
</comment>
<protein>
    <submittedName>
        <fullName evidence="2">Uncharacterized protein</fullName>
    </submittedName>
</protein>
<evidence type="ECO:0000313" key="2">
    <source>
        <dbReference type="EMBL" id="OCX73428.1"/>
    </source>
</evidence>
<organism evidence="2 3">
    <name type="scientific">Acidithiobacillus thiooxidans</name>
    <name type="common">Thiobacillus thiooxidans</name>
    <dbReference type="NCBI Taxonomy" id="930"/>
    <lineage>
        <taxon>Bacteria</taxon>
        <taxon>Pseudomonadati</taxon>
        <taxon>Pseudomonadota</taxon>
        <taxon>Acidithiobacillia</taxon>
        <taxon>Acidithiobacillales</taxon>
        <taxon>Acidithiobacillaceae</taxon>
        <taxon>Acidithiobacillus</taxon>
    </lineage>
</organism>
<sequence length="191" mass="19991">MFYFHDPLINTTQPPVTPPAMSRVVEAPVPSTAPPKGWQWASSKSNSAVAPGTAAGGDEDQGKKRVLSSPSTSSSKPIHMQPVPVTPCSAVPANAPSPSTTPAWQPPKGYVLWMGHHSAAQTKAQPSAAPTAALPTWSIVSWRNLAPRSITGTREEAISQVESDLAAAGVHHLDIQVYAAVHTIVALKAKA</sequence>
<gene>
    <name evidence="2" type="ORF">A6P07_08470</name>
</gene>
<accession>A0A1C2IYF1</accession>
<dbReference type="Proteomes" id="UP000094893">
    <property type="component" value="Unassembled WGS sequence"/>
</dbReference>
<name>A0A1C2IYF1_ACITH</name>
<evidence type="ECO:0000256" key="1">
    <source>
        <dbReference type="SAM" id="MobiDB-lite"/>
    </source>
</evidence>
<feature type="region of interest" description="Disordered" evidence="1">
    <location>
        <begin position="1"/>
        <end position="103"/>
    </location>
</feature>
<dbReference type="AlphaFoldDB" id="A0A1C2IYF1"/>
<proteinExistence type="predicted"/>
<evidence type="ECO:0000313" key="3">
    <source>
        <dbReference type="Proteomes" id="UP000094893"/>
    </source>
</evidence>
<reference evidence="2 3" key="1">
    <citation type="journal article" date="2016" name="Int. J. Mol. Sci.">
        <title>Comparative genomics of the extreme acidophile Acidithiobacillus thiooxidans reveals intraspecific divergence and niche adaptation.</title>
        <authorList>
            <person name="Zhang X."/>
            <person name="Feng X."/>
            <person name="Tao J."/>
            <person name="Ma L."/>
            <person name="Xiao Y."/>
            <person name="Liang Y."/>
            <person name="Liu X."/>
            <person name="Yin H."/>
        </authorList>
    </citation>
    <scope>NUCLEOTIDE SEQUENCE [LARGE SCALE GENOMIC DNA]</scope>
    <source>
        <strain evidence="2 3">A02</strain>
    </source>
</reference>
<feature type="compositionally biased region" description="Low complexity" evidence="1">
    <location>
        <begin position="89"/>
        <end position="103"/>
    </location>
</feature>
<dbReference type="RefSeq" id="WP_024894690.1">
    <property type="nucleotide sequence ID" value="NZ_LWSA01000105.1"/>
</dbReference>
<dbReference type="EMBL" id="LWSA01000105">
    <property type="protein sequence ID" value="OCX73428.1"/>
    <property type="molecule type" value="Genomic_DNA"/>
</dbReference>